<dbReference type="GO" id="GO:0003924">
    <property type="term" value="F:GTPase activity"/>
    <property type="evidence" value="ECO:0007669"/>
    <property type="project" value="InterPro"/>
</dbReference>
<dbReference type="Proteomes" id="UP000601435">
    <property type="component" value="Unassembled WGS sequence"/>
</dbReference>
<keyword evidence="2" id="KW-1185">Reference proteome</keyword>
<name>A0A813AIN4_9DINO</name>
<comment type="caution">
    <text evidence="1">The sequence shown here is derived from an EMBL/GenBank/DDBJ whole genome shotgun (WGS) entry which is preliminary data.</text>
</comment>
<dbReference type="OrthoDB" id="10255247at2759"/>
<protein>
    <submittedName>
        <fullName evidence="1">Uncharacterized protein</fullName>
    </submittedName>
</protein>
<dbReference type="Gene3D" id="3.40.50.300">
    <property type="entry name" value="P-loop containing nucleotide triphosphate hydrolases"/>
    <property type="match status" value="1"/>
</dbReference>
<gene>
    <name evidence="1" type="ORF">SNEC2469_LOCUS27922</name>
</gene>
<organism evidence="1 2">
    <name type="scientific">Symbiodinium necroappetens</name>
    <dbReference type="NCBI Taxonomy" id="1628268"/>
    <lineage>
        <taxon>Eukaryota</taxon>
        <taxon>Sar</taxon>
        <taxon>Alveolata</taxon>
        <taxon>Dinophyceae</taxon>
        <taxon>Suessiales</taxon>
        <taxon>Symbiodiniaceae</taxon>
        <taxon>Symbiodinium</taxon>
    </lineage>
</organism>
<dbReference type="EMBL" id="CAJNJA010059685">
    <property type="protein sequence ID" value="CAE7868458.1"/>
    <property type="molecule type" value="Genomic_DNA"/>
</dbReference>
<dbReference type="Pfam" id="PF00071">
    <property type="entry name" value="Ras"/>
    <property type="match status" value="1"/>
</dbReference>
<dbReference type="SUPFAM" id="SSF52540">
    <property type="entry name" value="P-loop containing nucleoside triphosphate hydrolases"/>
    <property type="match status" value="1"/>
</dbReference>
<evidence type="ECO:0000313" key="1">
    <source>
        <dbReference type="EMBL" id="CAE7868458.1"/>
    </source>
</evidence>
<dbReference type="CDD" id="cd00882">
    <property type="entry name" value="Ras_like_GTPase"/>
    <property type="match status" value="1"/>
</dbReference>
<dbReference type="GO" id="GO:0005525">
    <property type="term" value="F:GTP binding"/>
    <property type="evidence" value="ECO:0007669"/>
    <property type="project" value="InterPro"/>
</dbReference>
<dbReference type="InterPro" id="IPR027417">
    <property type="entry name" value="P-loop_NTPase"/>
</dbReference>
<reference evidence="1" key="1">
    <citation type="submission" date="2021-02" db="EMBL/GenBank/DDBJ databases">
        <authorList>
            <person name="Dougan E. K."/>
            <person name="Rhodes N."/>
            <person name="Thang M."/>
            <person name="Chan C."/>
        </authorList>
    </citation>
    <scope>NUCLEOTIDE SEQUENCE</scope>
</reference>
<dbReference type="InterPro" id="IPR001806">
    <property type="entry name" value="Small_GTPase"/>
</dbReference>
<sequence>MMLSRLLELDLEEAGSSFDHWEMKKNNEVCKACGTTFYPDAKYCHNCGKKRPTLAELQAARSEHLSSLSREREREKVPLAAFLDEHGIKQSDHDSLEHVQDMLEMARQKLACDDFTALIEVTDCVLQDDTGNLPIEQYKKFCKATGASEGMMESYKHPMHNFEVESAEPPLLAKSRMGFIVLFDATSASSFEAVKAYLSAHPLIAEGAEKPEKSFPIRFVANKIDMHEQAEDIKANLAAATELCYELGQESEKLIRQISVTDYTGVRELFADLLEECIEETSNWATSTLTTQIEARKKKLEGGDKCAMM</sequence>
<dbReference type="AlphaFoldDB" id="A0A813AIN4"/>
<accession>A0A813AIN4</accession>
<proteinExistence type="predicted"/>
<evidence type="ECO:0000313" key="2">
    <source>
        <dbReference type="Proteomes" id="UP000601435"/>
    </source>
</evidence>